<dbReference type="AlphaFoldDB" id="W5SSA3"/>
<keyword evidence="1" id="KW-0614">Plasmid</keyword>
<sequence length="62" mass="6749">MLAVSKLIDKNKYTANNILGLDKLSDENESASLDSALTVGQEVLQVEKEIGPRMVNMGEEVV</sequence>
<organism evidence="1">
    <name type="scientific">Borrelia crocidurae DOU</name>
    <dbReference type="NCBI Taxonomy" id="1293575"/>
    <lineage>
        <taxon>Bacteria</taxon>
        <taxon>Pseudomonadati</taxon>
        <taxon>Spirochaetota</taxon>
        <taxon>Spirochaetia</taxon>
        <taxon>Spirochaetales</taxon>
        <taxon>Borreliaceae</taxon>
        <taxon>Borrelia</taxon>
    </lineage>
</organism>
<proteinExistence type="predicted"/>
<reference evidence="1" key="1">
    <citation type="submission" date="2013-02" db="EMBL/GenBank/DDBJ databases">
        <title>Comparative genomics of Borrelia species.</title>
        <authorList>
            <person name="Schwan T.G."/>
            <person name="Raffel S.J."/>
            <person name="Porcella S.F."/>
        </authorList>
    </citation>
    <scope>NUCLEOTIDE SEQUENCE</scope>
    <source>
        <strain evidence="1">DOU</strain>
        <plasmid evidence="1">unnamed</plasmid>
    </source>
</reference>
<name>W5SSA3_9SPIR</name>
<accession>W5SSA3</accession>
<dbReference type="HOGENOM" id="CLU_2895083_0_0_12"/>
<dbReference type="EMBL" id="CP004342">
    <property type="protein sequence ID" value="AHH07901.1"/>
    <property type="molecule type" value="Genomic_DNA"/>
</dbReference>
<dbReference type="RefSeq" id="WP_025401655.1">
    <property type="nucleotide sequence ID" value="NZ_CP004342.1"/>
</dbReference>
<gene>
    <name evidence="1" type="ORF">BCD_1835</name>
</gene>
<evidence type="ECO:0000313" key="1">
    <source>
        <dbReference type="EMBL" id="AHH07901.1"/>
    </source>
</evidence>
<protein>
    <submittedName>
        <fullName evidence="1">Uncharacterized protein</fullName>
    </submittedName>
</protein>
<geneLocation type="plasmid" evidence="1">
    <name>unnamed</name>
</geneLocation>